<dbReference type="VEuPathDB" id="MicrosporidiaDB:CWI39_0249p0030"/>
<protein>
    <submittedName>
        <fullName evidence="1">Uncharacterized protein</fullName>
    </submittedName>
</protein>
<dbReference type="AlphaFoldDB" id="A0A4Q9LID3"/>
<evidence type="ECO:0000313" key="1">
    <source>
        <dbReference type="EMBL" id="TBU07929.1"/>
    </source>
</evidence>
<gene>
    <name evidence="1" type="ORF">CWI39_0249p0030</name>
</gene>
<sequence>MGHFYNPVCLAKKNNSSKILTIGCYNRRDFSVFLSVNNDHKKFIGEKIEYSDENSQIKIGKNNIISYESELENKKYYKPNIITLPYVNNMLLNLIHLKSLFDVEKNNIRVFIRDVSYSSFLLFLDILIIISILDIKKSKERNELIKELLRSLLYGINRVSFDFDLDNEYINFFNYTVKRSIMRDLLVFFLELVYCEEKTTRLYILIKKGNNVS</sequence>
<reference evidence="1 2" key="1">
    <citation type="submission" date="2017-12" db="EMBL/GenBank/DDBJ databases">
        <authorList>
            <person name="Pombert J.-F."/>
            <person name="Haag K.L."/>
            <person name="Ebert D."/>
        </authorList>
    </citation>
    <scope>NUCLEOTIDE SEQUENCE [LARGE SCALE GENOMIC DNA]</scope>
    <source>
        <strain evidence="1">IL-BN-2</strain>
    </source>
</reference>
<dbReference type="VEuPathDB" id="MicrosporidiaDB:CWI36_2040p0010"/>
<evidence type="ECO:0000313" key="2">
    <source>
        <dbReference type="Proteomes" id="UP000293045"/>
    </source>
</evidence>
<comment type="caution">
    <text evidence="1">The sequence shown here is derived from an EMBL/GenBank/DDBJ whole genome shotgun (WGS) entry which is preliminary data.</text>
</comment>
<proteinExistence type="predicted"/>
<organism evidence="1 2">
    <name type="scientific">Hamiltosporidium magnivora</name>
    <dbReference type="NCBI Taxonomy" id="148818"/>
    <lineage>
        <taxon>Eukaryota</taxon>
        <taxon>Fungi</taxon>
        <taxon>Fungi incertae sedis</taxon>
        <taxon>Microsporidia</taxon>
        <taxon>Dubosqiidae</taxon>
        <taxon>Hamiltosporidium</taxon>
    </lineage>
</organism>
<name>A0A4Q9LID3_9MICR</name>
<dbReference type="EMBL" id="PIXR01000249">
    <property type="protein sequence ID" value="TBU07929.1"/>
    <property type="molecule type" value="Genomic_DNA"/>
</dbReference>
<dbReference type="Proteomes" id="UP000293045">
    <property type="component" value="Unassembled WGS sequence"/>
</dbReference>
<feature type="non-terminal residue" evidence="1">
    <location>
        <position position="213"/>
    </location>
</feature>
<accession>A0A4Q9LID3</accession>